<name>A0ABY5MHS1_9HYPH</name>
<evidence type="ECO:0000256" key="4">
    <source>
        <dbReference type="ARBA" id="ARBA00022989"/>
    </source>
</evidence>
<feature type="transmembrane region" description="Helical" evidence="6">
    <location>
        <begin position="254"/>
        <end position="279"/>
    </location>
</feature>
<feature type="transmembrane region" description="Helical" evidence="6">
    <location>
        <begin position="168"/>
        <end position="186"/>
    </location>
</feature>
<feature type="transmembrane region" description="Helical" evidence="6">
    <location>
        <begin position="35"/>
        <end position="52"/>
    </location>
</feature>
<evidence type="ECO:0000256" key="6">
    <source>
        <dbReference type="SAM" id="Phobius"/>
    </source>
</evidence>
<evidence type="ECO:0000256" key="5">
    <source>
        <dbReference type="ARBA" id="ARBA00023136"/>
    </source>
</evidence>
<keyword evidence="8" id="KW-1185">Reference proteome</keyword>
<evidence type="ECO:0000313" key="8">
    <source>
        <dbReference type="Proteomes" id="UP001342418"/>
    </source>
</evidence>
<dbReference type="PANTHER" id="PTHR30482">
    <property type="entry name" value="HIGH-AFFINITY BRANCHED-CHAIN AMINO ACID TRANSPORT SYSTEM PERMEASE"/>
    <property type="match status" value="1"/>
</dbReference>
<feature type="transmembrane region" description="Helical" evidence="6">
    <location>
        <begin position="113"/>
        <end position="133"/>
    </location>
</feature>
<feature type="transmembrane region" description="Helical" evidence="6">
    <location>
        <begin position="85"/>
        <end position="106"/>
    </location>
</feature>
<dbReference type="Pfam" id="PF02653">
    <property type="entry name" value="BPD_transp_2"/>
    <property type="match status" value="1"/>
</dbReference>
<gene>
    <name evidence="7" type="ORF">NTH_02012</name>
</gene>
<dbReference type="PANTHER" id="PTHR30482:SF17">
    <property type="entry name" value="ABC TRANSPORTER ATP-BINDING PROTEIN"/>
    <property type="match status" value="1"/>
</dbReference>
<dbReference type="RefSeq" id="WP_338529863.1">
    <property type="nucleotide sequence ID" value="NZ_CP030941.1"/>
</dbReference>
<protein>
    <recommendedName>
        <fullName evidence="9">Branched-chain amino acid ABC transporter permease</fullName>
    </recommendedName>
</protein>
<reference evidence="7 8" key="1">
    <citation type="submission" date="2018-07" db="EMBL/GenBank/DDBJ databases">
        <title>Genome sequence of Nitratireductor thuwali#1536.</title>
        <authorList>
            <person name="Michoud G."/>
            <person name="Merlino G."/>
            <person name="Sefrji F.O."/>
            <person name="Daffonchio D."/>
        </authorList>
    </citation>
    <scope>NUCLEOTIDE SEQUENCE [LARGE SCALE GENOMIC DNA]</scope>
    <source>
        <strain evidence="8">Nit1536</strain>
    </source>
</reference>
<keyword evidence="5 6" id="KW-0472">Membrane</keyword>
<keyword evidence="3 6" id="KW-0812">Transmembrane</keyword>
<feature type="transmembrane region" description="Helical" evidence="6">
    <location>
        <begin position="285"/>
        <end position="305"/>
    </location>
</feature>
<comment type="subcellular location">
    <subcellularLocation>
        <location evidence="1">Cell membrane</location>
        <topology evidence="1">Multi-pass membrane protein</topology>
    </subcellularLocation>
</comment>
<evidence type="ECO:0000313" key="7">
    <source>
        <dbReference type="EMBL" id="UUP17543.1"/>
    </source>
</evidence>
<evidence type="ECO:0000256" key="2">
    <source>
        <dbReference type="ARBA" id="ARBA00022475"/>
    </source>
</evidence>
<evidence type="ECO:0000256" key="3">
    <source>
        <dbReference type="ARBA" id="ARBA00022692"/>
    </source>
</evidence>
<dbReference type="Proteomes" id="UP001342418">
    <property type="component" value="Chromosome"/>
</dbReference>
<evidence type="ECO:0000256" key="1">
    <source>
        <dbReference type="ARBA" id="ARBA00004651"/>
    </source>
</evidence>
<dbReference type="CDD" id="cd06581">
    <property type="entry name" value="TM_PBP1_LivM_like"/>
    <property type="match status" value="1"/>
</dbReference>
<accession>A0ABY5MHS1</accession>
<sequence>MISLLPRGKTLVLHIGIVLVLLALNFILPEYHRGVFSRVLVLAVFAMGYNIAFGYTGLLSLGHAMFFAAGLYGAGLTIYHLDWGVWPAFATGLAAGLALALLVGALALRTTGVAFMIVTLMFAQVFYLTTLYFTTYTRGEEGLVLRQQARVLAFPGGALDLSDPSTRYLVALTLFTLVLGAVLFLVRAPFGRSLVAIKENEERMRMLGYDVFANKLLSVALSGLVCAASGAAYAVLFGYVGSGFAAIQYSILPLLWVLLGGAATTLGPLIGTLLMFYVIDLASSHTTAHLLVVGLVLIGLILYFPKGIVGTIRERWAPWLP</sequence>
<dbReference type="InterPro" id="IPR001851">
    <property type="entry name" value="ABC_transp_permease"/>
</dbReference>
<keyword evidence="2" id="KW-1003">Cell membrane</keyword>
<keyword evidence="4 6" id="KW-1133">Transmembrane helix</keyword>
<feature type="transmembrane region" description="Helical" evidence="6">
    <location>
        <begin position="12"/>
        <end position="29"/>
    </location>
</feature>
<proteinExistence type="predicted"/>
<organism evidence="7 8">
    <name type="scientific">Nitratireductor thuwali</name>
    <dbReference type="NCBI Taxonomy" id="2267699"/>
    <lineage>
        <taxon>Bacteria</taxon>
        <taxon>Pseudomonadati</taxon>
        <taxon>Pseudomonadota</taxon>
        <taxon>Alphaproteobacteria</taxon>
        <taxon>Hyphomicrobiales</taxon>
        <taxon>Phyllobacteriaceae</taxon>
        <taxon>Nitratireductor</taxon>
    </lineage>
</organism>
<dbReference type="InterPro" id="IPR043428">
    <property type="entry name" value="LivM-like"/>
</dbReference>
<evidence type="ECO:0008006" key="9">
    <source>
        <dbReference type="Google" id="ProtNLM"/>
    </source>
</evidence>
<dbReference type="EMBL" id="CP030941">
    <property type="protein sequence ID" value="UUP17543.1"/>
    <property type="molecule type" value="Genomic_DNA"/>
</dbReference>